<reference evidence="10" key="1">
    <citation type="submission" date="2020-09" db="EMBL/GenBank/DDBJ databases">
        <title>Secondary metabolite and genome analysis of marine Streptomyces chumphonensis KK1-2T.</title>
        <authorList>
            <person name="Phongsopitanun W."/>
            <person name="Kanchanasin P."/>
            <person name="Pittayakhajonwut P."/>
            <person name="Suwanborirux K."/>
            <person name="Tanasupawat S."/>
        </authorList>
    </citation>
    <scope>NUCLEOTIDE SEQUENCE</scope>
    <source>
        <strain evidence="10">KK1-2</strain>
    </source>
</reference>
<gene>
    <name evidence="10" type="ORF">IF129_13505</name>
</gene>
<keyword evidence="7 8" id="KW-0472">Membrane</keyword>
<keyword evidence="9" id="KW-0732">Signal</keyword>
<evidence type="ECO:0000256" key="1">
    <source>
        <dbReference type="ARBA" id="ARBA00004651"/>
    </source>
</evidence>
<evidence type="ECO:0000256" key="4">
    <source>
        <dbReference type="ARBA" id="ARBA00022679"/>
    </source>
</evidence>
<keyword evidence="4" id="KW-0808">Transferase</keyword>
<evidence type="ECO:0000256" key="8">
    <source>
        <dbReference type="SAM" id="Phobius"/>
    </source>
</evidence>
<evidence type="ECO:0000256" key="7">
    <source>
        <dbReference type="ARBA" id="ARBA00023136"/>
    </source>
</evidence>
<feature type="transmembrane region" description="Helical" evidence="8">
    <location>
        <begin position="361"/>
        <end position="380"/>
    </location>
</feature>
<comment type="caution">
    <text evidence="10">The sequence shown here is derived from an EMBL/GenBank/DDBJ whole genome shotgun (WGS) entry which is preliminary data.</text>
</comment>
<feature type="transmembrane region" description="Helical" evidence="8">
    <location>
        <begin position="72"/>
        <end position="89"/>
    </location>
</feature>
<feature type="transmembrane region" description="Helical" evidence="8">
    <location>
        <begin position="192"/>
        <end position="209"/>
    </location>
</feature>
<dbReference type="EMBL" id="JACXYU010000005">
    <property type="protein sequence ID" value="MBD3932563.1"/>
    <property type="molecule type" value="Genomic_DNA"/>
</dbReference>
<feature type="transmembrane region" description="Helical" evidence="8">
    <location>
        <begin position="412"/>
        <end position="433"/>
    </location>
</feature>
<feature type="transmembrane region" description="Helical" evidence="8">
    <location>
        <begin position="386"/>
        <end position="403"/>
    </location>
</feature>
<feature type="signal peptide" evidence="9">
    <location>
        <begin position="1"/>
        <end position="19"/>
    </location>
</feature>
<feature type="transmembrane region" description="Helical" evidence="8">
    <location>
        <begin position="142"/>
        <end position="163"/>
    </location>
</feature>
<dbReference type="GO" id="GO:0016763">
    <property type="term" value="F:pentosyltransferase activity"/>
    <property type="evidence" value="ECO:0007669"/>
    <property type="project" value="TreeGrafter"/>
</dbReference>
<dbReference type="Proteomes" id="UP000632289">
    <property type="component" value="Unassembled WGS sequence"/>
</dbReference>
<evidence type="ECO:0000256" key="3">
    <source>
        <dbReference type="ARBA" id="ARBA00022676"/>
    </source>
</evidence>
<evidence type="ECO:0000256" key="9">
    <source>
        <dbReference type="SAM" id="SignalP"/>
    </source>
</evidence>
<protein>
    <submittedName>
        <fullName evidence="10">Glycosyltransferase</fullName>
    </submittedName>
</protein>
<dbReference type="AlphaFoldDB" id="A0A927IB57"/>
<feature type="chain" id="PRO_5038578971" evidence="9">
    <location>
        <begin position="20"/>
        <end position="553"/>
    </location>
</feature>
<evidence type="ECO:0000256" key="5">
    <source>
        <dbReference type="ARBA" id="ARBA00022692"/>
    </source>
</evidence>
<keyword evidence="5 8" id="KW-0812">Transmembrane</keyword>
<dbReference type="PANTHER" id="PTHR33908">
    <property type="entry name" value="MANNOSYLTRANSFERASE YKCB-RELATED"/>
    <property type="match status" value="1"/>
</dbReference>
<dbReference type="GO" id="GO:0005886">
    <property type="term" value="C:plasma membrane"/>
    <property type="evidence" value="ECO:0007669"/>
    <property type="project" value="UniProtKB-SubCell"/>
</dbReference>
<dbReference type="GO" id="GO:0009103">
    <property type="term" value="P:lipopolysaccharide biosynthetic process"/>
    <property type="evidence" value="ECO:0007669"/>
    <property type="project" value="UniProtKB-ARBA"/>
</dbReference>
<feature type="transmembrane region" description="Helical" evidence="8">
    <location>
        <begin position="330"/>
        <end position="349"/>
    </location>
</feature>
<feature type="transmembrane region" description="Helical" evidence="8">
    <location>
        <begin position="35"/>
        <end position="51"/>
    </location>
</feature>
<sequence>MGRRIALICAAVLAGAAVAQQVMIAVGGGGWLPGRQPWPYLLAAVPLWLLAGRPRPTRVRRPPAWLARTPPWVLLLGVLGLAAAVWAALQDHEPYLGHEEAVYANKARFWLDGTPDAGWGTYRPPGLPALGLLALHVHDGVGALRVLALLLALSTLTVTYLVAARWTTPRRAVVVVLLLLSGLGFLRRMPEFLTDVAATGLLLVVVYLLTRVQEHAADARAVRTALLALPCVVLAAFHLRYGVTGNLLAVTLAALAAYGPRAWLAHGRTVLAALGILLAGLLPHLLYATHLTGRPLGLVLSATDQANRAYVGDGLVYYLLIFPYRLAGDLGAVVMTAGLVAAASTLGALRRRRDLSARDRRPVFLATTALLTFVVLGLATDGEPRFVYLPVVLLTVLGVQTLAERSGRHRPAVLGALGALALVTVPATAQAVAHAAMPAPTQQAHSTLPVARALASDGRPCLLVTGYEPETGWYSGCDAVTYRQYRALAVPPPGTTVSLITYERGRLQPDAAGLTALTEGHRTETRVIPTDGTLGAATVITLRSAPTTSDATK</sequence>
<name>A0A927IB57_9ACTN</name>
<feature type="transmembrane region" description="Helical" evidence="8">
    <location>
        <begin position="170"/>
        <end position="186"/>
    </location>
</feature>
<organism evidence="10 11">
    <name type="scientific">Streptomyces chumphonensis</name>
    <dbReference type="NCBI Taxonomy" id="1214925"/>
    <lineage>
        <taxon>Bacteria</taxon>
        <taxon>Bacillati</taxon>
        <taxon>Actinomycetota</taxon>
        <taxon>Actinomycetes</taxon>
        <taxon>Kitasatosporales</taxon>
        <taxon>Streptomycetaceae</taxon>
        <taxon>Streptomyces</taxon>
    </lineage>
</organism>
<feature type="transmembrane region" description="Helical" evidence="8">
    <location>
        <begin position="221"/>
        <end position="241"/>
    </location>
</feature>
<evidence type="ECO:0000256" key="2">
    <source>
        <dbReference type="ARBA" id="ARBA00022475"/>
    </source>
</evidence>
<feature type="transmembrane region" description="Helical" evidence="8">
    <location>
        <begin position="271"/>
        <end position="290"/>
    </location>
</feature>
<dbReference type="RefSeq" id="WP_191209830.1">
    <property type="nucleotide sequence ID" value="NZ_BAABKL010000026.1"/>
</dbReference>
<keyword evidence="3" id="KW-0328">Glycosyltransferase</keyword>
<keyword evidence="11" id="KW-1185">Reference proteome</keyword>
<evidence type="ECO:0000313" key="11">
    <source>
        <dbReference type="Proteomes" id="UP000632289"/>
    </source>
</evidence>
<keyword evidence="2" id="KW-1003">Cell membrane</keyword>
<keyword evidence="6 8" id="KW-1133">Transmembrane helix</keyword>
<proteinExistence type="predicted"/>
<feature type="transmembrane region" description="Helical" evidence="8">
    <location>
        <begin position="247"/>
        <end position="264"/>
    </location>
</feature>
<dbReference type="InterPro" id="IPR050297">
    <property type="entry name" value="LipidA_mod_glycosyltrf_83"/>
</dbReference>
<accession>A0A927IB57</accession>
<dbReference type="PANTHER" id="PTHR33908:SF11">
    <property type="entry name" value="MEMBRANE PROTEIN"/>
    <property type="match status" value="1"/>
</dbReference>
<evidence type="ECO:0000256" key="6">
    <source>
        <dbReference type="ARBA" id="ARBA00022989"/>
    </source>
</evidence>
<evidence type="ECO:0000313" key="10">
    <source>
        <dbReference type="EMBL" id="MBD3932563.1"/>
    </source>
</evidence>
<comment type="subcellular location">
    <subcellularLocation>
        <location evidence="1">Cell membrane</location>
        <topology evidence="1">Multi-pass membrane protein</topology>
    </subcellularLocation>
</comment>